<dbReference type="AlphaFoldDB" id="A0A0M4F3S6"/>
<dbReference type="OrthoDB" id="7839023at2759"/>
<keyword evidence="3" id="KW-1185">Reference proteome</keyword>
<organism evidence="2 3">
    <name type="scientific">Drosophila busckii</name>
    <name type="common">Fruit fly</name>
    <dbReference type="NCBI Taxonomy" id="30019"/>
    <lineage>
        <taxon>Eukaryota</taxon>
        <taxon>Metazoa</taxon>
        <taxon>Ecdysozoa</taxon>
        <taxon>Arthropoda</taxon>
        <taxon>Hexapoda</taxon>
        <taxon>Insecta</taxon>
        <taxon>Pterygota</taxon>
        <taxon>Neoptera</taxon>
        <taxon>Endopterygota</taxon>
        <taxon>Diptera</taxon>
        <taxon>Brachycera</taxon>
        <taxon>Muscomorpha</taxon>
        <taxon>Ephydroidea</taxon>
        <taxon>Drosophilidae</taxon>
        <taxon>Drosophila</taxon>
    </lineage>
</organism>
<keyword evidence="1" id="KW-0732">Signal</keyword>
<evidence type="ECO:0000256" key="1">
    <source>
        <dbReference type="SAM" id="SignalP"/>
    </source>
</evidence>
<dbReference type="STRING" id="30019.A0A0M4F3S6"/>
<feature type="chain" id="PRO_5005793997" evidence="1">
    <location>
        <begin position="18"/>
        <end position="138"/>
    </location>
</feature>
<dbReference type="EMBL" id="CP012526">
    <property type="protein sequence ID" value="ALC46300.1"/>
    <property type="molecule type" value="Genomic_DNA"/>
</dbReference>
<accession>A0A0M4F3S6</accession>
<proteinExistence type="predicted"/>
<evidence type="ECO:0000313" key="2">
    <source>
        <dbReference type="EMBL" id="ALC46300.1"/>
    </source>
</evidence>
<evidence type="ECO:0000313" key="3">
    <source>
        <dbReference type="Proteomes" id="UP000494163"/>
    </source>
</evidence>
<feature type="signal peptide" evidence="1">
    <location>
        <begin position="1"/>
        <end position="17"/>
    </location>
</feature>
<sequence length="138" mass="15316">MFRELFLLVAIAMCASAHVVTPPVDPCSCGSGCPIENRMIVHALDNCICRPFHNQCFMEKESADRVKAGKSPVLPLHGYDECKPFIVKKCPNTKVIAEISYPAPCGCPYKSGPITNQTFDSLCHLQKYSFESGNRKYI</sequence>
<reference evidence="2 3" key="1">
    <citation type="submission" date="2015-08" db="EMBL/GenBank/DDBJ databases">
        <title>Ancestral chromatin configuration constrains chromatin evolution on differentiating sex chromosomes in Drosophila.</title>
        <authorList>
            <person name="Zhou Q."/>
            <person name="Bachtrog D."/>
        </authorList>
    </citation>
    <scope>NUCLEOTIDE SEQUENCE [LARGE SCALE GENOMIC DNA]</scope>
    <source>
        <tissue evidence="2">Whole larvae</tissue>
    </source>
</reference>
<protein>
    <submittedName>
        <fullName evidence="2">CG7587</fullName>
    </submittedName>
</protein>
<dbReference type="OMA" id="IENRMIV"/>
<feature type="non-terminal residue" evidence="2">
    <location>
        <position position="138"/>
    </location>
</feature>
<dbReference type="Proteomes" id="UP000494163">
    <property type="component" value="Chromosome 3R"/>
</dbReference>
<gene>
    <name evidence="2" type="ORF">Dbus_chr3Rg1050</name>
</gene>
<name>A0A0M4F3S6_DROBS</name>